<keyword evidence="2" id="KW-0378">Hydrolase</keyword>
<protein>
    <submittedName>
        <fullName evidence="2">MBL fold metallo-hydrolase</fullName>
    </submittedName>
</protein>
<reference evidence="2 3" key="1">
    <citation type="submission" date="2019-02" db="EMBL/GenBank/DDBJ databases">
        <title>Complete Genome Sequence and Methylome Analysis of free living Spirochaetas.</title>
        <authorList>
            <person name="Fomenkov A."/>
            <person name="Dubinina G."/>
            <person name="Leshcheva N."/>
            <person name="Mikheeva N."/>
            <person name="Grabovich M."/>
            <person name="Vincze T."/>
            <person name="Roberts R.J."/>
        </authorList>
    </citation>
    <scope>NUCLEOTIDE SEQUENCE [LARGE SCALE GENOMIC DNA]</scope>
    <source>
        <strain evidence="2 3">K2</strain>
    </source>
</reference>
<dbReference type="AlphaFoldDB" id="A0A5C1QRJ5"/>
<organism evidence="2 3">
    <name type="scientific">Oceanispirochaeta crateris</name>
    <dbReference type="NCBI Taxonomy" id="2518645"/>
    <lineage>
        <taxon>Bacteria</taxon>
        <taxon>Pseudomonadati</taxon>
        <taxon>Spirochaetota</taxon>
        <taxon>Spirochaetia</taxon>
        <taxon>Spirochaetales</taxon>
        <taxon>Spirochaetaceae</taxon>
        <taxon>Oceanispirochaeta</taxon>
    </lineage>
</organism>
<proteinExistence type="predicted"/>
<dbReference type="CDD" id="cd07713">
    <property type="entry name" value="DHPS-like_MBL-fold"/>
    <property type="match status" value="1"/>
</dbReference>
<dbReference type="GO" id="GO:0016787">
    <property type="term" value="F:hydrolase activity"/>
    <property type="evidence" value="ECO:0007669"/>
    <property type="project" value="UniProtKB-KW"/>
</dbReference>
<dbReference type="InterPro" id="IPR052926">
    <property type="entry name" value="Metallo-beta-lactamase_dom"/>
</dbReference>
<dbReference type="PANTHER" id="PTHR13754:SF13">
    <property type="entry name" value="METALLO-BETA-LACTAMASE SUPERFAMILY PROTEIN (AFU_ORTHOLOGUE AFUA_3G07630)"/>
    <property type="match status" value="1"/>
</dbReference>
<dbReference type="GO" id="GO:0016740">
    <property type="term" value="F:transferase activity"/>
    <property type="evidence" value="ECO:0007669"/>
    <property type="project" value="TreeGrafter"/>
</dbReference>
<feature type="domain" description="Metallo-beta-lactamase" evidence="1">
    <location>
        <begin position="22"/>
        <end position="108"/>
    </location>
</feature>
<dbReference type="SUPFAM" id="SSF56281">
    <property type="entry name" value="Metallo-hydrolase/oxidoreductase"/>
    <property type="match status" value="1"/>
</dbReference>
<dbReference type="Pfam" id="PF00753">
    <property type="entry name" value="Lactamase_B"/>
    <property type="match status" value="1"/>
</dbReference>
<sequence>MISVSILMENSLVGHRGLKTEHGLSFLIEDEGQSILFDTASSPFFLNNAISLKKDLSKVTSVVLSHPHYDHTGGFRSFVDQWKTTEKKLYTGKDFFLDRFEANTFSLTYLGNSFSEKYLEENGIVWNCVKTFTKISEHCFVVSGFRQLNELETVPPQFKKKYEDSLLQDNFSDECSIVVEASDGLHVIVGCAHIGILNIIEQISCLFSQSVKAVYGGIHLMNSTRGEIEAVIDRLTNLGVEKCGLCHCSGRIVYESLCNHAKSIDAATLGSGSMLFL</sequence>
<dbReference type="Proteomes" id="UP000324209">
    <property type="component" value="Chromosome"/>
</dbReference>
<keyword evidence="3" id="KW-1185">Reference proteome</keyword>
<dbReference type="OrthoDB" id="9803916at2"/>
<dbReference type="InterPro" id="IPR041712">
    <property type="entry name" value="DHPS-like_MBL-fold"/>
</dbReference>
<dbReference type="InterPro" id="IPR001279">
    <property type="entry name" value="Metallo-B-lactamas"/>
</dbReference>
<gene>
    <name evidence="2" type="ORF">EXM22_14805</name>
</gene>
<evidence type="ECO:0000313" key="3">
    <source>
        <dbReference type="Proteomes" id="UP000324209"/>
    </source>
</evidence>
<dbReference type="EMBL" id="CP036150">
    <property type="protein sequence ID" value="QEN09186.1"/>
    <property type="molecule type" value="Genomic_DNA"/>
</dbReference>
<dbReference type="KEGG" id="ock:EXM22_14805"/>
<dbReference type="InterPro" id="IPR036866">
    <property type="entry name" value="RibonucZ/Hydroxyglut_hydro"/>
</dbReference>
<evidence type="ECO:0000313" key="2">
    <source>
        <dbReference type="EMBL" id="QEN09186.1"/>
    </source>
</evidence>
<name>A0A5C1QRJ5_9SPIO</name>
<dbReference type="Gene3D" id="3.60.15.10">
    <property type="entry name" value="Ribonuclease Z/Hydroxyacylglutathione hydrolase-like"/>
    <property type="match status" value="1"/>
</dbReference>
<dbReference type="PANTHER" id="PTHR13754">
    <property type="entry name" value="METALLO-BETA-LACTAMASE SUPERFAMILY PROTEIN"/>
    <property type="match status" value="1"/>
</dbReference>
<accession>A0A5C1QRJ5</accession>
<evidence type="ECO:0000259" key="1">
    <source>
        <dbReference type="Pfam" id="PF00753"/>
    </source>
</evidence>